<keyword evidence="13" id="KW-1185">Reference proteome</keyword>
<comment type="subcellular location">
    <subcellularLocation>
        <location evidence="1">Cell membrane</location>
        <topology evidence="1">Multi-pass membrane protein</topology>
    </subcellularLocation>
</comment>
<keyword evidence="7" id="KW-0675">Receptor</keyword>
<dbReference type="InterPro" id="IPR000276">
    <property type="entry name" value="GPCR_Rhodpsn"/>
</dbReference>
<dbReference type="SUPFAM" id="SSF81321">
    <property type="entry name" value="Family A G protein-coupled receptor-like"/>
    <property type="match status" value="1"/>
</dbReference>
<evidence type="ECO:0000256" key="2">
    <source>
        <dbReference type="ARBA" id="ARBA00022475"/>
    </source>
</evidence>
<feature type="transmembrane region" description="Helical" evidence="10">
    <location>
        <begin position="138"/>
        <end position="159"/>
    </location>
</feature>
<feature type="non-terminal residue" evidence="12">
    <location>
        <position position="1"/>
    </location>
</feature>
<feature type="transmembrane region" description="Helical" evidence="10">
    <location>
        <begin position="195"/>
        <end position="213"/>
    </location>
</feature>
<feature type="domain" description="G-protein coupled receptors family 1 profile" evidence="11">
    <location>
        <begin position="28"/>
        <end position="360"/>
    </location>
</feature>
<reference evidence="12 13" key="1">
    <citation type="submission" date="2024-04" db="EMBL/GenBank/DDBJ databases">
        <authorList>
            <consortium name="Genoscope - CEA"/>
            <person name="William W."/>
        </authorList>
    </citation>
    <scope>NUCLEOTIDE SEQUENCE [LARGE SCALE GENOMIC DNA]</scope>
</reference>
<proteinExistence type="predicted"/>
<keyword evidence="2" id="KW-1003">Cell membrane</keyword>
<evidence type="ECO:0000256" key="1">
    <source>
        <dbReference type="ARBA" id="ARBA00004651"/>
    </source>
</evidence>
<dbReference type="PRINTS" id="PR00237">
    <property type="entry name" value="GPCRRHODOPSN"/>
</dbReference>
<dbReference type="EMBL" id="CAXITT010000245">
    <property type="protein sequence ID" value="CAL1537007.1"/>
    <property type="molecule type" value="Genomic_DNA"/>
</dbReference>
<comment type="caution">
    <text evidence="12">The sequence shown here is derived from an EMBL/GenBank/DDBJ whole genome shotgun (WGS) entry which is preliminary data.</text>
</comment>
<dbReference type="Gene3D" id="1.20.1070.10">
    <property type="entry name" value="Rhodopsin 7-helix transmembrane proteins"/>
    <property type="match status" value="1"/>
</dbReference>
<keyword evidence="8" id="KW-0807">Transducer</keyword>
<evidence type="ECO:0000256" key="4">
    <source>
        <dbReference type="ARBA" id="ARBA00022989"/>
    </source>
</evidence>
<keyword evidence="5" id="KW-0297">G-protein coupled receptor</keyword>
<feature type="non-terminal residue" evidence="12">
    <location>
        <position position="371"/>
    </location>
</feature>
<gene>
    <name evidence="12" type="ORF">GSLYS_00010920001</name>
</gene>
<dbReference type="PANTHER" id="PTHR24230">
    <property type="entry name" value="G-PROTEIN COUPLED RECEPTOR"/>
    <property type="match status" value="1"/>
</dbReference>
<evidence type="ECO:0000256" key="7">
    <source>
        <dbReference type="ARBA" id="ARBA00023170"/>
    </source>
</evidence>
<evidence type="ECO:0000256" key="3">
    <source>
        <dbReference type="ARBA" id="ARBA00022692"/>
    </source>
</evidence>
<evidence type="ECO:0000256" key="6">
    <source>
        <dbReference type="ARBA" id="ARBA00023136"/>
    </source>
</evidence>
<dbReference type="InterPro" id="IPR017452">
    <property type="entry name" value="GPCR_Rhodpsn_7TM"/>
</dbReference>
<evidence type="ECO:0000256" key="5">
    <source>
        <dbReference type="ARBA" id="ARBA00023040"/>
    </source>
</evidence>
<feature type="transmembrane region" description="Helical" evidence="10">
    <location>
        <begin position="45"/>
        <end position="70"/>
    </location>
</feature>
<feature type="region of interest" description="Disordered" evidence="9">
    <location>
        <begin position="224"/>
        <end position="292"/>
    </location>
</feature>
<feature type="transmembrane region" description="Helical" evidence="10">
    <location>
        <begin position="301"/>
        <end position="325"/>
    </location>
</feature>
<name>A0AAV2HSE0_LYMST</name>
<evidence type="ECO:0000313" key="12">
    <source>
        <dbReference type="EMBL" id="CAL1537007.1"/>
    </source>
</evidence>
<evidence type="ECO:0000313" key="13">
    <source>
        <dbReference type="Proteomes" id="UP001497497"/>
    </source>
</evidence>
<protein>
    <recommendedName>
        <fullName evidence="11">G-protein coupled receptors family 1 profile domain-containing protein</fullName>
    </recommendedName>
</protein>
<feature type="transmembrane region" description="Helical" evidence="10">
    <location>
        <begin position="90"/>
        <end position="117"/>
    </location>
</feature>
<keyword evidence="3 10" id="KW-0812">Transmembrane</keyword>
<evidence type="ECO:0000259" key="11">
    <source>
        <dbReference type="PROSITE" id="PS50262"/>
    </source>
</evidence>
<organism evidence="12 13">
    <name type="scientific">Lymnaea stagnalis</name>
    <name type="common">Great pond snail</name>
    <name type="synonym">Helix stagnalis</name>
    <dbReference type="NCBI Taxonomy" id="6523"/>
    <lineage>
        <taxon>Eukaryota</taxon>
        <taxon>Metazoa</taxon>
        <taxon>Spiralia</taxon>
        <taxon>Lophotrochozoa</taxon>
        <taxon>Mollusca</taxon>
        <taxon>Gastropoda</taxon>
        <taxon>Heterobranchia</taxon>
        <taxon>Euthyneura</taxon>
        <taxon>Panpulmonata</taxon>
        <taxon>Hygrophila</taxon>
        <taxon>Lymnaeoidea</taxon>
        <taxon>Lymnaeidae</taxon>
        <taxon>Lymnaea</taxon>
    </lineage>
</organism>
<keyword evidence="6 10" id="KW-0472">Membrane</keyword>
<dbReference type="AlphaFoldDB" id="A0AAV2HSE0"/>
<dbReference type="GO" id="GO:0007218">
    <property type="term" value="P:neuropeptide signaling pathway"/>
    <property type="evidence" value="ECO:0007669"/>
    <property type="project" value="TreeGrafter"/>
</dbReference>
<evidence type="ECO:0000256" key="10">
    <source>
        <dbReference type="SAM" id="Phobius"/>
    </source>
</evidence>
<sequence>LVSDEIFVWFTEMFSVACTLMCAVGGFGNVMVIRTFLSMGLKDGVTLSFVFLAVSDFVYLLTMAAHAVALGMFVAEKKTDYKVFFSIEPFGVYIFATNLGIMFYLITVLITTFLAIVRCLCVAMPLKFKKSFTRRTSVATLVAFSLIAVASYLPILVYMKMAVEFDPRVNCTRYVLWISPKRDEVKQAVWVSRDVFVTFVTQIVVIVCVVILTRSLKAASRFRNGSLQNQRPNSTTQNQRPNSTEQNNQRHISTERKQRPNSTTQNPRNNLTSTRHAEASGQVGGQPGKLSSKDTSVIQQVVLISVVYIVCNTPKILIDVTAMFVPEFTLGKSYQNLYLAVICIMEIFQAFNSSISISIYYKYNTKFRKQF</sequence>
<accession>A0AAV2HSE0</accession>
<dbReference type="Proteomes" id="UP001497497">
    <property type="component" value="Unassembled WGS sequence"/>
</dbReference>
<dbReference type="PROSITE" id="PS50262">
    <property type="entry name" value="G_PROTEIN_RECEP_F1_2"/>
    <property type="match status" value="1"/>
</dbReference>
<dbReference type="Pfam" id="PF00001">
    <property type="entry name" value="7tm_1"/>
    <property type="match status" value="1"/>
</dbReference>
<feature type="transmembrane region" description="Helical" evidence="10">
    <location>
        <begin position="6"/>
        <end position="33"/>
    </location>
</feature>
<feature type="compositionally biased region" description="Polar residues" evidence="9">
    <location>
        <begin position="224"/>
        <end position="251"/>
    </location>
</feature>
<feature type="compositionally biased region" description="Polar residues" evidence="9">
    <location>
        <begin position="260"/>
        <end position="274"/>
    </location>
</feature>
<dbReference type="GO" id="GO:0005886">
    <property type="term" value="C:plasma membrane"/>
    <property type="evidence" value="ECO:0007669"/>
    <property type="project" value="UniProtKB-SubCell"/>
</dbReference>
<feature type="transmembrane region" description="Helical" evidence="10">
    <location>
        <begin position="337"/>
        <end position="361"/>
    </location>
</feature>
<evidence type="ECO:0000256" key="8">
    <source>
        <dbReference type="ARBA" id="ARBA00023224"/>
    </source>
</evidence>
<dbReference type="GO" id="GO:0008528">
    <property type="term" value="F:G protein-coupled peptide receptor activity"/>
    <property type="evidence" value="ECO:0007669"/>
    <property type="project" value="TreeGrafter"/>
</dbReference>
<evidence type="ECO:0000256" key="9">
    <source>
        <dbReference type="SAM" id="MobiDB-lite"/>
    </source>
</evidence>
<keyword evidence="4 10" id="KW-1133">Transmembrane helix</keyword>